<evidence type="ECO:0000256" key="1">
    <source>
        <dbReference type="SAM" id="MobiDB-lite"/>
    </source>
</evidence>
<evidence type="ECO:0000313" key="5">
    <source>
        <dbReference type="Proteomes" id="UP000240624"/>
    </source>
</evidence>
<proteinExistence type="predicted"/>
<protein>
    <submittedName>
        <fullName evidence="3">Uncharacterized protein</fullName>
    </submittedName>
</protein>
<evidence type="ECO:0000313" key="4">
    <source>
        <dbReference type="Proteomes" id="UP000193495"/>
    </source>
</evidence>
<accession>A0A1X6ZHT8</accession>
<feature type="region of interest" description="Disordered" evidence="1">
    <location>
        <begin position="115"/>
        <end position="141"/>
    </location>
</feature>
<organism evidence="3 4">
    <name type="scientific">Limimaricola soesokkakensis</name>
    <dbReference type="NCBI Taxonomy" id="1343159"/>
    <lineage>
        <taxon>Bacteria</taxon>
        <taxon>Pseudomonadati</taxon>
        <taxon>Pseudomonadota</taxon>
        <taxon>Alphaproteobacteria</taxon>
        <taxon>Rhodobacterales</taxon>
        <taxon>Paracoccaceae</taxon>
        <taxon>Limimaricola</taxon>
    </lineage>
</organism>
<sequence>MAAARPQILRPDHHRTGEPCCERLPRPLRDLEADRLVRFALDDRGALLDLAGGVDVCDFQLHQIATAQLAVDRCVEERGIPDLVSNLKPNPDRPDMPRQKRTLLANDASFVPSRTTCTNGGKILRGHGSSSDPPRPPRRRHYADNCPIARQPAPKGGCMFSASRSTRGTAWRAESSHSLRHEQMTELADLRHLVSEATGRPRRTESTLEIPRGADLIHGAPIGLHRNGKIYALPHLPAHFQPRGRILPELLLCTLLIRV</sequence>
<keyword evidence="5" id="KW-1185">Reference proteome</keyword>
<dbReference type="AlphaFoldDB" id="A0A1X6ZHT8"/>
<gene>
    <name evidence="2" type="ORF">CLV79_1062</name>
    <name evidence="3" type="ORF">LOS8367_02378</name>
</gene>
<dbReference type="Proteomes" id="UP000193495">
    <property type="component" value="Unassembled WGS sequence"/>
</dbReference>
<evidence type="ECO:0000313" key="2">
    <source>
        <dbReference type="EMBL" id="PSK85996.1"/>
    </source>
</evidence>
<dbReference type="Proteomes" id="UP000240624">
    <property type="component" value="Unassembled WGS sequence"/>
</dbReference>
<dbReference type="EMBL" id="PYGB01000006">
    <property type="protein sequence ID" value="PSK85996.1"/>
    <property type="molecule type" value="Genomic_DNA"/>
</dbReference>
<name>A0A1X6ZHT8_9RHOB</name>
<evidence type="ECO:0000313" key="3">
    <source>
        <dbReference type="EMBL" id="SLN51704.1"/>
    </source>
</evidence>
<reference evidence="3 4" key="1">
    <citation type="submission" date="2017-03" db="EMBL/GenBank/DDBJ databases">
        <authorList>
            <person name="Afonso C.L."/>
            <person name="Miller P.J."/>
            <person name="Scott M.A."/>
            <person name="Spackman E."/>
            <person name="Goraichik I."/>
            <person name="Dimitrov K.M."/>
            <person name="Suarez D.L."/>
            <person name="Swayne D.E."/>
        </authorList>
    </citation>
    <scope>NUCLEOTIDE SEQUENCE [LARGE SCALE GENOMIC DNA]</scope>
    <source>
        <strain evidence="3 4">CECT 8367</strain>
    </source>
</reference>
<dbReference type="EMBL" id="FWFY01000006">
    <property type="protein sequence ID" value="SLN51704.1"/>
    <property type="molecule type" value="Genomic_DNA"/>
</dbReference>
<reference evidence="2 5" key="2">
    <citation type="submission" date="2018-03" db="EMBL/GenBank/DDBJ databases">
        <title>Genomic Encyclopedia of Archaeal and Bacterial Type Strains, Phase II (KMG-II): from individual species to whole genera.</title>
        <authorList>
            <person name="Goeker M."/>
        </authorList>
    </citation>
    <scope>NUCLEOTIDE SEQUENCE [LARGE SCALE GENOMIC DNA]</scope>
    <source>
        <strain evidence="2 5">DSM 29956</strain>
    </source>
</reference>